<comment type="caution">
    <text evidence="1">The sequence shown here is derived from an EMBL/GenBank/DDBJ whole genome shotgun (WGS) entry which is preliminary data.</text>
</comment>
<evidence type="ECO:0000313" key="2">
    <source>
        <dbReference type="Proteomes" id="UP001141253"/>
    </source>
</evidence>
<accession>A0ABQ9BNM1</accession>
<name>A0ABQ9BNM1_9ROSI</name>
<reference evidence="1" key="1">
    <citation type="submission" date="2022-10" db="EMBL/GenBank/DDBJ databases">
        <authorList>
            <person name="Hyden B.L."/>
            <person name="Feng K."/>
            <person name="Yates T."/>
            <person name="Jawdy S."/>
            <person name="Smart L.B."/>
            <person name="Muchero W."/>
        </authorList>
    </citation>
    <scope>NUCLEOTIDE SEQUENCE</scope>
    <source>
        <tissue evidence="1">Shoot tip</tissue>
    </source>
</reference>
<gene>
    <name evidence="1" type="ORF">OIU77_026634</name>
</gene>
<protein>
    <submittedName>
        <fullName evidence="1">Uncharacterized protein</fullName>
    </submittedName>
</protein>
<reference evidence="1" key="2">
    <citation type="journal article" date="2023" name="Int. J. Mol. Sci.">
        <title>De Novo Assembly and Annotation of 11 Diverse Shrub Willow (Salix) Genomes Reveals Novel Gene Organization in Sex-Linked Regions.</title>
        <authorList>
            <person name="Hyden B."/>
            <person name="Feng K."/>
            <person name="Yates T.B."/>
            <person name="Jawdy S."/>
            <person name="Cereghino C."/>
            <person name="Smart L.B."/>
            <person name="Muchero W."/>
        </authorList>
    </citation>
    <scope>NUCLEOTIDE SEQUENCE</scope>
    <source>
        <tissue evidence="1">Shoot tip</tissue>
    </source>
</reference>
<organism evidence="1 2">
    <name type="scientific">Salix suchowensis</name>
    <dbReference type="NCBI Taxonomy" id="1278906"/>
    <lineage>
        <taxon>Eukaryota</taxon>
        <taxon>Viridiplantae</taxon>
        <taxon>Streptophyta</taxon>
        <taxon>Embryophyta</taxon>
        <taxon>Tracheophyta</taxon>
        <taxon>Spermatophyta</taxon>
        <taxon>Magnoliopsida</taxon>
        <taxon>eudicotyledons</taxon>
        <taxon>Gunneridae</taxon>
        <taxon>Pentapetalae</taxon>
        <taxon>rosids</taxon>
        <taxon>fabids</taxon>
        <taxon>Malpighiales</taxon>
        <taxon>Salicaceae</taxon>
        <taxon>Saliceae</taxon>
        <taxon>Salix</taxon>
    </lineage>
</organism>
<evidence type="ECO:0000313" key="1">
    <source>
        <dbReference type="EMBL" id="KAJ6388101.1"/>
    </source>
</evidence>
<sequence>MNLLKLGTEDQANLVKPVTKAGVYMALTSTDSLRVSWTMSCLIFRKASDIKVNHEKSRSMCSTNEEDIQEELDLVARNDLDLKMQDAPQSSSELLQSDSMNYRA</sequence>
<dbReference type="Proteomes" id="UP001141253">
    <property type="component" value="Chromosome 3"/>
</dbReference>
<proteinExistence type="predicted"/>
<dbReference type="EMBL" id="JAPFFI010000007">
    <property type="protein sequence ID" value="KAJ6388101.1"/>
    <property type="molecule type" value="Genomic_DNA"/>
</dbReference>
<keyword evidence="2" id="KW-1185">Reference proteome</keyword>